<comment type="caution">
    <text evidence="9">The sequence shown here is derived from an EMBL/GenBank/DDBJ whole genome shotgun (WGS) entry which is preliminary data.</text>
</comment>
<gene>
    <name evidence="9" type="ORF">GCM10009851_01220</name>
</gene>
<dbReference type="InterPro" id="IPR010432">
    <property type="entry name" value="RDD"/>
</dbReference>
<keyword evidence="3 7" id="KW-0812">Transmembrane</keyword>
<evidence type="ECO:0000313" key="10">
    <source>
        <dbReference type="Proteomes" id="UP001500929"/>
    </source>
</evidence>
<dbReference type="InterPro" id="IPR051791">
    <property type="entry name" value="Pra-immunoreactive"/>
</dbReference>
<feature type="region of interest" description="Disordered" evidence="6">
    <location>
        <begin position="1"/>
        <end position="24"/>
    </location>
</feature>
<organism evidence="9 10">
    <name type="scientific">Herbiconiux moechotypicola</name>
    <dbReference type="NCBI Taxonomy" id="637393"/>
    <lineage>
        <taxon>Bacteria</taxon>
        <taxon>Bacillati</taxon>
        <taxon>Actinomycetota</taxon>
        <taxon>Actinomycetes</taxon>
        <taxon>Micrococcales</taxon>
        <taxon>Microbacteriaceae</taxon>
        <taxon>Herbiconiux</taxon>
    </lineage>
</organism>
<comment type="subcellular location">
    <subcellularLocation>
        <location evidence="1">Cell membrane</location>
        <topology evidence="1">Multi-pass membrane protein</topology>
    </subcellularLocation>
</comment>
<evidence type="ECO:0000256" key="5">
    <source>
        <dbReference type="ARBA" id="ARBA00023136"/>
    </source>
</evidence>
<dbReference type="InterPro" id="IPR016795">
    <property type="entry name" value="UCP021697"/>
</dbReference>
<feature type="transmembrane region" description="Helical" evidence="7">
    <location>
        <begin position="104"/>
        <end position="123"/>
    </location>
</feature>
<reference evidence="9 10" key="1">
    <citation type="journal article" date="2019" name="Int. J. Syst. Evol. Microbiol.">
        <title>The Global Catalogue of Microorganisms (GCM) 10K type strain sequencing project: providing services to taxonomists for standard genome sequencing and annotation.</title>
        <authorList>
            <consortium name="The Broad Institute Genomics Platform"/>
            <consortium name="The Broad Institute Genome Sequencing Center for Infectious Disease"/>
            <person name="Wu L."/>
            <person name="Ma J."/>
        </authorList>
    </citation>
    <scope>NUCLEOTIDE SEQUENCE [LARGE SCALE GENOMIC DNA]</scope>
    <source>
        <strain evidence="9 10">JCM 16117</strain>
    </source>
</reference>
<feature type="domain" description="RDD" evidence="8">
    <location>
        <begin position="67"/>
        <end position="135"/>
    </location>
</feature>
<evidence type="ECO:0000256" key="2">
    <source>
        <dbReference type="ARBA" id="ARBA00022475"/>
    </source>
</evidence>
<proteinExistence type="predicted"/>
<feature type="transmembrane region" description="Helical" evidence="7">
    <location>
        <begin position="41"/>
        <end position="61"/>
    </location>
</feature>
<dbReference type="Pfam" id="PF06271">
    <property type="entry name" value="RDD"/>
    <property type="match status" value="1"/>
</dbReference>
<dbReference type="PIRSF" id="PIRSF021697">
    <property type="entry name" value="UCP021697"/>
    <property type="match status" value="1"/>
</dbReference>
<keyword evidence="4 7" id="KW-1133">Transmembrane helix</keyword>
<feature type="compositionally biased region" description="Polar residues" evidence="6">
    <location>
        <begin position="1"/>
        <end position="11"/>
    </location>
</feature>
<evidence type="ECO:0000259" key="8">
    <source>
        <dbReference type="Pfam" id="PF06271"/>
    </source>
</evidence>
<evidence type="ECO:0000256" key="3">
    <source>
        <dbReference type="ARBA" id="ARBA00022692"/>
    </source>
</evidence>
<evidence type="ECO:0000256" key="6">
    <source>
        <dbReference type="SAM" id="MobiDB-lite"/>
    </source>
</evidence>
<keyword evidence="2" id="KW-1003">Cell membrane</keyword>
<dbReference type="Proteomes" id="UP001500929">
    <property type="component" value="Unassembled WGS sequence"/>
</dbReference>
<keyword evidence="5 7" id="KW-0472">Membrane</keyword>
<accession>A0ABN3D785</accession>
<evidence type="ECO:0000313" key="9">
    <source>
        <dbReference type="EMBL" id="GAA2222276.1"/>
    </source>
</evidence>
<evidence type="ECO:0000256" key="7">
    <source>
        <dbReference type="SAM" id="Phobius"/>
    </source>
</evidence>
<sequence>MTKSADGSSPNRGAAPSEWPGERLGLRREGHGSVARPGRRIAALLIDFAFCYVIYFAFFFQNPWASSIIFFVEQVVLMVTLGGGLGHLLLGMRVVRINGGYAGWWRPIVRTVLLMLVVPAVIWDSDQRGLHDVFSGTVLVRR</sequence>
<feature type="transmembrane region" description="Helical" evidence="7">
    <location>
        <begin position="67"/>
        <end position="92"/>
    </location>
</feature>
<protein>
    <submittedName>
        <fullName evidence="9">RDD family protein</fullName>
    </submittedName>
</protein>
<dbReference type="PANTHER" id="PTHR36115">
    <property type="entry name" value="PROLINE-RICH ANTIGEN HOMOLOG-RELATED"/>
    <property type="match status" value="1"/>
</dbReference>
<dbReference type="PANTHER" id="PTHR36115:SF6">
    <property type="entry name" value="PROLINE-RICH ANTIGEN HOMOLOG"/>
    <property type="match status" value="1"/>
</dbReference>
<keyword evidence="10" id="KW-1185">Reference proteome</keyword>
<evidence type="ECO:0000256" key="1">
    <source>
        <dbReference type="ARBA" id="ARBA00004651"/>
    </source>
</evidence>
<dbReference type="EMBL" id="BAAAQY010000001">
    <property type="protein sequence ID" value="GAA2222276.1"/>
    <property type="molecule type" value="Genomic_DNA"/>
</dbReference>
<evidence type="ECO:0000256" key="4">
    <source>
        <dbReference type="ARBA" id="ARBA00022989"/>
    </source>
</evidence>
<dbReference type="RefSeq" id="WP_259477928.1">
    <property type="nucleotide sequence ID" value="NZ_BAAAQY010000001.1"/>
</dbReference>
<name>A0ABN3D785_9MICO</name>